<keyword evidence="3" id="KW-1185">Reference proteome</keyword>
<protein>
    <submittedName>
        <fullName evidence="2">Uncharacterized protein</fullName>
    </submittedName>
</protein>
<gene>
    <name evidence="2" type="ORF">ALC57_01654</name>
</gene>
<evidence type="ECO:0000313" key="2">
    <source>
        <dbReference type="EMBL" id="KYN29007.1"/>
    </source>
</evidence>
<accession>A0A195EM63</accession>
<evidence type="ECO:0000256" key="1">
    <source>
        <dbReference type="SAM" id="MobiDB-lite"/>
    </source>
</evidence>
<feature type="region of interest" description="Disordered" evidence="1">
    <location>
        <begin position="1"/>
        <end position="24"/>
    </location>
</feature>
<organism evidence="2 3">
    <name type="scientific">Trachymyrmex cornetzi</name>
    <dbReference type="NCBI Taxonomy" id="471704"/>
    <lineage>
        <taxon>Eukaryota</taxon>
        <taxon>Metazoa</taxon>
        <taxon>Ecdysozoa</taxon>
        <taxon>Arthropoda</taxon>
        <taxon>Hexapoda</taxon>
        <taxon>Insecta</taxon>
        <taxon>Pterygota</taxon>
        <taxon>Neoptera</taxon>
        <taxon>Endopterygota</taxon>
        <taxon>Hymenoptera</taxon>
        <taxon>Apocrita</taxon>
        <taxon>Aculeata</taxon>
        <taxon>Formicoidea</taxon>
        <taxon>Formicidae</taxon>
        <taxon>Myrmicinae</taxon>
        <taxon>Trachymyrmex</taxon>
    </lineage>
</organism>
<reference evidence="2 3" key="1">
    <citation type="submission" date="2015-09" db="EMBL/GenBank/DDBJ databases">
        <title>Trachymyrmex cornetzi WGS genome.</title>
        <authorList>
            <person name="Nygaard S."/>
            <person name="Hu H."/>
            <person name="Boomsma J."/>
            <person name="Zhang G."/>
        </authorList>
    </citation>
    <scope>NUCLEOTIDE SEQUENCE [LARGE SCALE GENOMIC DNA]</scope>
    <source>
        <strain evidence="2">Tcor2-1</strain>
        <tissue evidence="2">Whole body</tissue>
    </source>
</reference>
<dbReference type="EMBL" id="KQ978730">
    <property type="protein sequence ID" value="KYN29007.1"/>
    <property type="molecule type" value="Genomic_DNA"/>
</dbReference>
<name>A0A195EM63_9HYME</name>
<sequence length="78" mass="8442">MRLVREQREGGNASTNECPTSGGCPGGAYGTLRGYPCCRKSSISCPSESVLEICRSTWKRKARNERRSASFEENPAGG</sequence>
<evidence type="ECO:0000313" key="3">
    <source>
        <dbReference type="Proteomes" id="UP000078492"/>
    </source>
</evidence>
<proteinExistence type="predicted"/>
<dbReference type="Proteomes" id="UP000078492">
    <property type="component" value="Unassembled WGS sequence"/>
</dbReference>
<dbReference type="AlphaFoldDB" id="A0A195EM63"/>